<protein>
    <submittedName>
        <fullName evidence="1">Uncharacterized protein</fullName>
    </submittedName>
</protein>
<dbReference type="EMBL" id="JH712093">
    <property type="protein sequence ID" value="EFO25762.1"/>
    <property type="molecule type" value="Genomic_DNA"/>
</dbReference>
<proteinExistence type="predicted"/>
<dbReference type="CTD" id="9940108"/>
<dbReference type="RefSeq" id="XP_003138308.1">
    <property type="nucleotide sequence ID" value="XM_003138260.1"/>
</dbReference>
<gene>
    <name evidence="1" type="ORF">LOAG_02723</name>
</gene>
<reference evidence="1" key="1">
    <citation type="submission" date="2012-04" db="EMBL/GenBank/DDBJ databases">
        <title>The Genome Sequence of Loa loa.</title>
        <authorList>
            <consortium name="The Broad Institute Genome Sequencing Platform"/>
            <consortium name="Broad Institute Genome Sequencing Center for Infectious Disease"/>
            <person name="Nutman T.B."/>
            <person name="Fink D.L."/>
            <person name="Russ C."/>
            <person name="Young S."/>
            <person name="Zeng Q."/>
            <person name="Gargeya S."/>
            <person name="Alvarado L."/>
            <person name="Berlin A."/>
            <person name="Chapman S.B."/>
            <person name="Chen Z."/>
            <person name="Freedman E."/>
            <person name="Gellesch M."/>
            <person name="Goldberg J."/>
            <person name="Griggs A."/>
            <person name="Gujja S."/>
            <person name="Heilman E.R."/>
            <person name="Heiman D."/>
            <person name="Howarth C."/>
            <person name="Mehta T."/>
            <person name="Neiman D."/>
            <person name="Pearson M."/>
            <person name="Roberts A."/>
            <person name="Saif S."/>
            <person name="Shea T."/>
            <person name="Shenoy N."/>
            <person name="Sisk P."/>
            <person name="Stolte C."/>
            <person name="Sykes S."/>
            <person name="White J."/>
            <person name="Yandava C."/>
            <person name="Haas B."/>
            <person name="Henn M.R."/>
            <person name="Nusbaum C."/>
            <person name="Birren B."/>
        </authorList>
    </citation>
    <scope>NUCLEOTIDE SEQUENCE [LARGE SCALE GENOMIC DNA]</scope>
</reference>
<name>A0A1S0U801_LOALO</name>
<evidence type="ECO:0000313" key="1">
    <source>
        <dbReference type="EMBL" id="EFO25762.1"/>
    </source>
</evidence>
<dbReference type="GeneID" id="9940108"/>
<sequence>MTNQLCKKSRRNYGEEKTEFTLKGMTNEQTIPIQQAIKMPLNDVGFRKAAHLKCGPIRYRNSFQNIPDNNWNMNDLGAGTFYQLEFDTQLPPVRDKTAVDI</sequence>
<organism evidence="1">
    <name type="scientific">Loa loa</name>
    <name type="common">Eye worm</name>
    <name type="synonym">Filaria loa</name>
    <dbReference type="NCBI Taxonomy" id="7209"/>
    <lineage>
        <taxon>Eukaryota</taxon>
        <taxon>Metazoa</taxon>
        <taxon>Ecdysozoa</taxon>
        <taxon>Nematoda</taxon>
        <taxon>Chromadorea</taxon>
        <taxon>Rhabditida</taxon>
        <taxon>Spirurina</taxon>
        <taxon>Spiruromorpha</taxon>
        <taxon>Filarioidea</taxon>
        <taxon>Onchocercidae</taxon>
        <taxon>Loa</taxon>
    </lineage>
</organism>
<dbReference type="AlphaFoldDB" id="A0A1S0U801"/>
<dbReference type="InParanoid" id="A0A1S0U801"/>
<accession>A0A1S0U801</accession>
<dbReference type="KEGG" id="loa:LOAG_02723"/>